<sequence length="88" mass="10118">MGLPSAVAVYFLVWVLSAFLVLPFIGVRNRREEGDPRVPGQADSAPKRFPMAQTALWTTLLASVLFAIFWLNWEYGWVTVDMLDWTQW</sequence>
<keyword evidence="1" id="KW-0472">Membrane</keyword>
<dbReference type="OrthoDB" id="9804637at2"/>
<feature type="transmembrane region" description="Helical" evidence="1">
    <location>
        <begin position="6"/>
        <end position="27"/>
    </location>
</feature>
<evidence type="ECO:0000256" key="1">
    <source>
        <dbReference type="SAM" id="Phobius"/>
    </source>
</evidence>
<dbReference type="InterPro" id="IPR009935">
    <property type="entry name" value="DUF1467"/>
</dbReference>
<gene>
    <name evidence="2" type="ORF">EV664_101206</name>
</gene>
<dbReference type="AlphaFoldDB" id="A0A4R6FXI4"/>
<name>A0A4R6FXI4_9SPHN</name>
<comment type="caution">
    <text evidence="2">The sequence shown here is derived from an EMBL/GenBank/DDBJ whole genome shotgun (WGS) entry which is preliminary data.</text>
</comment>
<evidence type="ECO:0000313" key="3">
    <source>
        <dbReference type="Proteomes" id="UP000295493"/>
    </source>
</evidence>
<reference evidence="2 3" key="1">
    <citation type="submission" date="2019-03" db="EMBL/GenBank/DDBJ databases">
        <title>Genomic Encyclopedia of Type Strains, Phase IV (KMG-IV): sequencing the most valuable type-strain genomes for metagenomic binning, comparative biology and taxonomic classification.</title>
        <authorList>
            <person name="Goeker M."/>
        </authorList>
    </citation>
    <scope>NUCLEOTIDE SEQUENCE [LARGE SCALE GENOMIC DNA]</scope>
    <source>
        <strain evidence="2 3">DSM 25059</strain>
    </source>
</reference>
<keyword evidence="1" id="KW-0812">Transmembrane</keyword>
<dbReference type="Pfam" id="PF07330">
    <property type="entry name" value="DUF1467"/>
    <property type="match status" value="1"/>
</dbReference>
<dbReference type="Proteomes" id="UP000295493">
    <property type="component" value="Unassembled WGS sequence"/>
</dbReference>
<dbReference type="EMBL" id="SNWD01000001">
    <property type="protein sequence ID" value="TDN86632.1"/>
    <property type="molecule type" value="Genomic_DNA"/>
</dbReference>
<evidence type="ECO:0000313" key="2">
    <source>
        <dbReference type="EMBL" id="TDN86632.1"/>
    </source>
</evidence>
<feature type="transmembrane region" description="Helical" evidence="1">
    <location>
        <begin position="54"/>
        <end position="73"/>
    </location>
</feature>
<accession>A0A4R6FXI4</accession>
<keyword evidence="1" id="KW-1133">Transmembrane helix</keyword>
<organism evidence="2 3">
    <name type="scientific">Stakelama pacifica</name>
    <dbReference type="NCBI Taxonomy" id="517720"/>
    <lineage>
        <taxon>Bacteria</taxon>
        <taxon>Pseudomonadati</taxon>
        <taxon>Pseudomonadota</taxon>
        <taxon>Alphaproteobacteria</taxon>
        <taxon>Sphingomonadales</taxon>
        <taxon>Sphingomonadaceae</taxon>
        <taxon>Stakelama</taxon>
    </lineage>
</organism>
<proteinExistence type="predicted"/>
<protein>
    <submittedName>
        <fullName evidence="2">Putative secreted protein</fullName>
    </submittedName>
</protein>
<keyword evidence="3" id="KW-1185">Reference proteome</keyword>
<dbReference type="RefSeq" id="WP_133493832.1">
    <property type="nucleotide sequence ID" value="NZ_BMLU01000001.1"/>
</dbReference>